<sequence>MMNERHFVKHNYHDHAEEPYDFEADQSIVDESRRITADGKRRGGVAVCFPQKLHLMLDQIEADGLAPVISWQPHGRAFKIHRPREFVEHVMPKYFRQTKLTSFQRQLNLYGFSRLTRNADNGAYYHELFLKGRPKIGLKMTRTKVKGTGFKAASSPDSEPDFYAMKPVAPPPKFSASSSVDTPHLDSDDGSGAGKTSNSLSGSSVSSSPPFRLIEVNKVPSSFNLDLENACPVGKALSPPVAVLGEPRPFPSSQTSPKPSLSGTPSSDSVPVESINLPVRKFIHESSTVAPVLSSIEETRRGEFEPSRSSRYLDPFCPIPVVPDRQVSSSVLSSSYATRTKDDVVLQTHAMASPFKKWHGNHHTPAQCNKPKADGCPKQNITTSVPFTSCTAGNPTLIASYSTSSSSLSPSVTPPAARSKNEAGCSILDEVVYDLLSSGNEELMCDFAHAWNPDEGADMDNQQKDTEAGGDDEELSDALLGRLLDEFLD</sequence>
<evidence type="ECO:0000259" key="6">
    <source>
        <dbReference type="SMART" id="SM00415"/>
    </source>
</evidence>
<evidence type="ECO:0000256" key="5">
    <source>
        <dbReference type="SAM" id="MobiDB-lite"/>
    </source>
</evidence>
<dbReference type="FunFam" id="1.10.10.10:FF:000479">
    <property type="entry name" value="Predicted protein"/>
    <property type="match status" value="1"/>
</dbReference>
<feature type="region of interest" description="Disordered" evidence="5">
    <location>
        <begin position="454"/>
        <end position="475"/>
    </location>
</feature>
<dbReference type="GO" id="GO:0043565">
    <property type="term" value="F:sequence-specific DNA binding"/>
    <property type="evidence" value="ECO:0007669"/>
    <property type="project" value="InterPro"/>
</dbReference>
<feature type="compositionally biased region" description="Low complexity" evidence="5">
    <location>
        <begin position="197"/>
        <end position="208"/>
    </location>
</feature>
<dbReference type="Gene3D" id="1.10.10.10">
    <property type="entry name" value="Winged helix-like DNA-binding domain superfamily/Winged helix DNA-binding domain"/>
    <property type="match status" value="1"/>
</dbReference>
<dbReference type="PRINTS" id="PR00056">
    <property type="entry name" value="HSFDOMAIN"/>
</dbReference>
<organism evidence="7">
    <name type="scientific">Ditylum brightwellii</name>
    <dbReference type="NCBI Taxonomy" id="49249"/>
    <lineage>
        <taxon>Eukaryota</taxon>
        <taxon>Sar</taxon>
        <taxon>Stramenopiles</taxon>
        <taxon>Ochrophyta</taxon>
        <taxon>Bacillariophyta</taxon>
        <taxon>Mediophyceae</taxon>
        <taxon>Lithodesmiophycidae</taxon>
        <taxon>Lithodesmiales</taxon>
        <taxon>Lithodesmiaceae</taxon>
        <taxon>Ditylum</taxon>
    </lineage>
</organism>
<comment type="similarity">
    <text evidence="4">Belongs to the HSF family.</text>
</comment>
<feature type="compositionally biased region" description="Polar residues" evidence="5">
    <location>
        <begin position="251"/>
        <end position="269"/>
    </location>
</feature>
<evidence type="ECO:0000256" key="2">
    <source>
        <dbReference type="ARBA" id="ARBA00023125"/>
    </source>
</evidence>
<evidence type="ECO:0000313" key="7">
    <source>
        <dbReference type="EMBL" id="CAD9323852.1"/>
    </source>
</evidence>
<evidence type="ECO:0000256" key="4">
    <source>
        <dbReference type="RuleBase" id="RU004020"/>
    </source>
</evidence>
<proteinExistence type="inferred from homology"/>
<dbReference type="AlphaFoldDB" id="A0A7S1YZ41"/>
<dbReference type="Pfam" id="PF00447">
    <property type="entry name" value="HSF_DNA-bind"/>
    <property type="match status" value="1"/>
</dbReference>
<protein>
    <recommendedName>
        <fullName evidence="6">HSF-type DNA-binding domain-containing protein</fullName>
    </recommendedName>
</protein>
<evidence type="ECO:0000256" key="3">
    <source>
        <dbReference type="ARBA" id="ARBA00023242"/>
    </source>
</evidence>
<dbReference type="SMART" id="SM00415">
    <property type="entry name" value="HSF"/>
    <property type="match status" value="1"/>
</dbReference>
<dbReference type="InterPro" id="IPR036388">
    <property type="entry name" value="WH-like_DNA-bd_sf"/>
</dbReference>
<dbReference type="SUPFAM" id="SSF46785">
    <property type="entry name" value="Winged helix' DNA-binding domain"/>
    <property type="match status" value="1"/>
</dbReference>
<gene>
    <name evidence="7" type="ORF">DBRI1063_LOCUS7759</name>
</gene>
<feature type="region of interest" description="Disordered" evidence="5">
    <location>
        <begin position="244"/>
        <end position="272"/>
    </location>
</feature>
<dbReference type="PANTHER" id="PTHR10015:SF206">
    <property type="entry name" value="HSF-TYPE DNA-BINDING DOMAIN-CONTAINING PROTEIN"/>
    <property type="match status" value="1"/>
</dbReference>
<dbReference type="EMBL" id="HBGN01012168">
    <property type="protein sequence ID" value="CAD9323852.1"/>
    <property type="molecule type" value="Transcribed_RNA"/>
</dbReference>
<keyword evidence="3" id="KW-0539">Nucleus</keyword>
<dbReference type="GO" id="GO:0005634">
    <property type="term" value="C:nucleus"/>
    <property type="evidence" value="ECO:0007669"/>
    <property type="project" value="UniProtKB-SubCell"/>
</dbReference>
<dbReference type="GO" id="GO:0003700">
    <property type="term" value="F:DNA-binding transcription factor activity"/>
    <property type="evidence" value="ECO:0007669"/>
    <property type="project" value="InterPro"/>
</dbReference>
<accession>A0A7S1YZ41</accession>
<feature type="region of interest" description="Disordered" evidence="5">
    <location>
        <begin position="147"/>
        <end position="208"/>
    </location>
</feature>
<evidence type="ECO:0000256" key="1">
    <source>
        <dbReference type="ARBA" id="ARBA00004123"/>
    </source>
</evidence>
<comment type="subcellular location">
    <subcellularLocation>
        <location evidence="1">Nucleus</location>
    </subcellularLocation>
</comment>
<dbReference type="PANTHER" id="PTHR10015">
    <property type="entry name" value="HEAT SHOCK TRANSCRIPTION FACTOR"/>
    <property type="match status" value="1"/>
</dbReference>
<feature type="domain" description="HSF-type DNA-binding" evidence="6">
    <location>
        <begin position="45"/>
        <end position="143"/>
    </location>
</feature>
<keyword evidence="2" id="KW-0238">DNA-binding</keyword>
<reference evidence="7" key="1">
    <citation type="submission" date="2021-01" db="EMBL/GenBank/DDBJ databases">
        <authorList>
            <person name="Corre E."/>
            <person name="Pelletier E."/>
            <person name="Niang G."/>
            <person name="Scheremetjew M."/>
            <person name="Finn R."/>
            <person name="Kale V."/>
            <person name="Holt S."/>
            <person name="Cochrane G."/>
            <person name="Meng A."/>
            <person name="Brown T."/>
            <person name="Cohen L."/>
        </authorList>
    </citation>
    <scope>NUCLEOTIDE SEQUENCE</scope>
    <source>
        <strain evidence="7">Pop2</strain>
    </source>
</reference>
<name>A0A7S1YZ41_9STRA</name>
<dbReference type="InterPro" id="IPR036390">
    <property type="entry name" value="WH_DNA-bd_sf"/>
</dbReference>
<dbReference type="InterPro" id="IPR000232">
    <property type="entry name" value="HSF_DNA-bd"/>
</dbReference>